<dbReference type="AlphaFoldDB" id="A0A495S9P6"/>
<dbReference type="EMBL" id="RBXB01000003">
    <property type="protein sequence ID" value="RKS96279.1"/>
    <property type="molecule type" value="Genomic_DNA"/>
</dbReference>
<dbReference type="Pfam" id="PF00535">
    <property type="entry name" value="Glycos_transf_2"/>
    <property type="match status" value="1"/>
</dbReference>
<dbReference type="GO" id="GO:0016758">
    <property type="term" value="F:hexosyltransferase activity"/>
    <property type="evidence" value="ECO:0007669"/>
    <property type="project" value="UniProtKB-ARBA"/>
</dbReference>
<proteinExistence type="predicted"/>
<dbReference type="Proteomes" id="UP000272428">
    <property type="component" value="Unassembled WGS sequence"/>
</dbReference>
<dbReference type="InterPro" id="IPR029044">
    <property type="entry name" value="Nucleotide-diphossugar_trans"/>
</dbReference>
<organism evidence="2 3">
    <name type="scientific">Chryseobacterium defluvii</name>
    <dbReference type="NCBI Taxonomy" id="160396"/>
    <lineage>
        <taxon>Bacteria</taxon>
        <taxon>Pseudomonadati</taxon>
        <taxon>Bacteroidota</taxon>
        <taxon>Flavobacteriia</taxon>
        <taxon>Flavobacteriales</taxon>
        <taxon>Weeksellaceae</taxon>
        <taxon>Chryseobacterium group</taxon>
        <taxon>Chryseobacterium</taxon>
    </lineage>
</organism>
<dbReference type="PANTHER" id="PTHR22916:SF3">
    <property type="entry name" value="UDP-GLCNAC:BETAGAL BETA-1,3-N-ACETYLGLUCOSAMINYLTRANSFERASE-LIKE PROTEIN 1"/>
    <property type="match status" value="1"/>
</dbReference>
<dbReference type="PANTHER" id="PTHR22916">
    <property type="entry name" value="GLYCOSYLTRANSFERASE"/>
    <property type="match status" value="1"/>
</dbReference>
<feature type="domain" description="Glycosyltransferase 2-like" evidence="1">
    <location>
        <begin position="5"/>
        <end position="165"/>
    </location>
</feature>
<protein>
    <submittedName>
        <fullName evidence="2">Glycosyl transferase family 2</fullName>
    </submittedName>
</protein>
<sequence length="280" mass="32336">MMKFSILIANYNNGRFFRACYDSIIAQKYDYWEVVILDDASTDNSLEIIREIIGEDSRFKIYQNDINSGVGITKSKLIELATGDICGFVDPDDAITPDALQSSIEVFKKNKGVVLTYSKFVKCDENLNPVEVSTAAMQVLSNSPYFFNCPVHIVHFVAFRKNIYEQTAKMDSSLRIAEDQDLYLKMYEKGKVQFINEANYLYRIHSGGISQHDNKPKSREYFAKVIFNAMKRRNLKTINGKPVPETYDHPKEIYDLLEYQNSITFRIKKKILISFQKLFG</sequence>
<dbReference type="Gene3D" id="3.90.550.10">
    <property type="entry name" value="Spore Coat Polysaccharide Biosynthesis Protein SpsA, Chain A"/>
    <property type="match status" value="1"/>
</dbReference>
<keyword evidence="3" id="KW-1185">Reference proteome</keyword>
<dbReference type="RefSeq" id="WP_228434805.1">
    <property type="nucleotide sequence ID" value="NZ_RBXB01000003.1"/>
</dbReference>
<name>A0A495S9P6_9FLAO</name>
<reference evidence="2 3" key="1">
    <citation type="submission" date="2018-10" db="EMBL/GenBank/DDBJ databases">
        <title>Genomic Encyclopedia of Archaeal and Bacterial Type Strains, Phase II (KMG-II): from individual species to whole genera.</title>
        <authorList>
            <person name="Goeker M."/>
        </authorList>
    </citation>
    <scope>NUCLEOTIDE SEQUENCE [LARGE SCALE GENOMIC DNA]</scope>
    <source>
        <strain evidence="2 3">DSM 14219</strain>
    </source>
</reference>
<gene>
    <name evidence="2" type="ORF">BCF58_2702</name>
</gene>
<dbReference type="SUPFAM" id="SSF53448">
    <property type="entry name" value="Nucleotide-diphospho-sugar transferases"/>
    <property type="match status" value="1"/>
</dbReference>
<evidence type="ECO:0000313" key="2">
    <source>
        <dbReference type="EMBL" id="RKS96279.1"/>
    </source>
</evidence>
<evidence type="ECO:0000313" key="3">
    <source>
        <dbReference type="Proteomes" id="UP000272428"/>
    </source>
</evidence>
<dbReference type="InterPro" id="IPR001173">
    <property type="entry name" value="Glyco_trans_2-like"/>
</dbReference>
<evidence type="ECO:0000259" key="1">
    <source>
        <dbReference type="Pfam" id="PF00535"/>
    </source>
</evidence>
<accession>A0A495S9P6</accession>
<keyword evidence="2" id="KW-0808">Transferase</keyword>
<comment type="caution">
    <text evidence="2">The sequence shown here is derived from an EMBL/GenBank/DDBJ whole genome shotgun (WGS) entry which is preliminary data.</text>
</comment>